<proteinExistence type="predicted"/>
<feature type="compositionally biased region" description="Pro residues" evidence="1">
    <location>
        <begin position="1129"/>
        <end position="1138"/>
    </location>
</feature>
<reference evidence="2 3" key="1">
    <citation type="submission" date="2024-02" db="EMBL/GenBank/DDBJ databases">
        <authorList>
            <person name="Chen Y."/>
            <person name="Shah S."/>
            <person name="Dougan E. K."/>
            <person name="Thang M."/>
            <person name="Chan C."/>
        </authorList>
    </citation>
    <scope>NUCLEOTIDE SEQUENCE [LARGE SCALE GENOMIC DNA]</scope>
</reference>
<feature type="region of interest" description="Disordered" evidence="1">
    <location>
        <begin position="1120"/>
        <end position="1139"/>
    </location>
</feature>
<feature type="region of interest" description="Disordered" evidence="1">
    <location>
        <begin position="271"/>
        <end position="296"/>
    </location>
</feature>
<feature type="non-terminal residue" evidence="2">
    <location>
        <position position="1148"/>
    </location>
</feature>
<evidence type="ECO:0000313" key="2">
    <source>
        <dbReference type="EMBL" id="CAK9093752.1"/>
    </source>
</evidence>
<organism evidence="2 3">
    <name type="scientific">Durusdinium trenchii</name>
    <dbReference type="NCBI Taxonomy" id="1381693"/>
    <lineage>
        <taxon>Eukaryota</taxon>
        <taxon>Sar</taxon>
        <taxon>Alveolata</taxon>
        <taxon>Dinophyceae</taxon>
        <taxon>Suessiales</taxon>
        <taxon>Symbiodiniaceae</taxon>
        <taxon>Durusdinium</taxon>
    </lineage>
</organism>
<keyword evidence="3" id="KW-1185">Reference proteome</keyword>
<feature type="region of interest" description="Disordered" evidence="1">
    <location>
        <begin position="671"/>
        <end position="694"/>
    </location>
</feature>
<evidence type="ECO:0000313" key="3">
    <source>
        <dbReference type="Proteomes" id="UP001642464"/>
    </source>
</evidence>
<feature type="region of interest" description="Disordered" evidence="1">
    <location>
        <begin position="915"/>
        <end position="936"/>
    </location>
</feature>
<sequence>MLQTSDILLMAHLSTRLAITLCTSEVESRMVKMAILLDQFEEFRCLQGEGILEEAMDLAGKKARAAGGFGGMVTFKDGFAMNMKEVQQKEIVLLGKVLFGRQRFAFEVQELNRRPADVRRILKKAKEMEEARFGPLDDFGFGEAREAKEKTDEVAWMDVWKAEELTAKHSIQVKFQDIERVDVIDDEVTLILSKGPQCYVKPEGEMAIVNMEVAKDITGGARSIKFKTTDSTAQQEQLCFRSSKELMSFSKVRHMVSEHSSHMDALFRGQVPVKPVPTPSRKRKADDAGAVKKPRMDPSKLLEDITAAPGSWLQQAVEQFQLKGICDRNIPDSQWKRYVEERELLESFDQDDHEGEEEEEFEEDEEVDADKKASRILCSIRESVAATMNSSALKVDAEAFARGVFILSNDSDDYDEVEEPRRVSIHARIYAPNATGNFVDLWYTNHHRERMSFTERFSHLFASCGGPFMKVVHPEGPKGKKKCEKIFDLDYNEHRRKNPVKQSLASNATLCQLGIHLFGSEALSNRKVFMLLVRSVGLGKWGEVNGWPIAMARQRFKRRKDESDTDVEAITGEQIKEANVGSATRSSRYPAVDRADLGGPERLRDGFEEPNVQIERHGDGAAVCGLCCVRMRRRGEGDIESGSSQASSVFNTGADSAQLPPQITAQLAARAAAQTRPRLRRHGTSRSGAGGKSSTRLQYEELQDLVQDLPVDQHKQVIASQSSSGYLADYIERRKASEGKWKLSNERWLYYYIHSKPKTFFGEAARHAKGLLLREQLECDLMSSIVRSSVAFPGSVLWGSRRSVSLFSTPVMASWSLRAPMVTAATAPQQTAAATAPATAMGDTTMYCTAMVATAAAGVLARGKRSKVTRKALHGIKFPYSLQKDTHADLEFLNDVGYLPDGTPLNKAGNCVNHPENIQPDPHTPGSPLPRAEFTNSIGYLPDGTPMNAAGNALNHPETMQPDMHTAGSPLPASVYSADVGYLVDGTDLATAGNNSVRGVAAPAPAAAAPPAAAPQAAPQPVAAAFVGSSAQTSTTLRKPAGFLYSVQKDAYVDLTFGNDVGYLPDGTPMNLAGNCMNHPENIGPDPHAPGSPLPRALFVNDVGYLPDGTPMNAAGNAINHPETMGPDPHSPGSPLPPSAYAADIGYL</sequence>
<evidence type="ECO:0000256" key="1">
    <source>
        <dbReference type="SAM" id="MobiDB-lite"/>
    </source>
</evidence>
<name>A0ABP0QZM3_9DINO</name>
<protein>
    <submittedName>
        <fullName evidence="2">Chloroplastic (RuBisCO)</fullName>
    </submittedName>
</protein>
<feature type="compositionally biased region" description="Basic and acidic residues" evidence="1">
    <location>
        <begin position="284"/>
        <end position="296"/>
    </location>
</feature>
<accession>A0ABP0QZM3</accession>
<comment type="caution">
    <text evidence="2">The sequence shown here is derived from an EMBL/GenBank/DDBJ whole genome shotgun (WGS) entry which is preliminary data.</text>
</comment>
<gene>
    <name evidence="2" type="ORF">SCF082_LOCUS44093</name>
</gene>
<feature type="region of interest" description="Disordered" evidence="1">
    <location>
        <begin position="346"/>
        <end position="367"/>
    </location>
</feature>
<dbReference type="Proteomes" id="UP001642464">
    <property type="component" value="Unassembled WGS sequence"/>
</dbReference>
<dbReference type="EMBL" id="CAXAMM010040515">
    <property type="protein sequence ID" value="CAK9093752.1"/>
    <property type="molecule type" value="Genomic_DNA"/>
</dbReference>